<dbReference type="GO" id="GO:0000271">
    <property type="term" value="P:polysaccharide biosynthetic process"/>
    <property type="evidence" value="ECO:0007669"/>
    <property type="project" value="TreeGrafter"/>
</dbReference>
<keyword evidence="2" id="KW-0808">Transferase</keyword>
<dbReference type="NCBIfam" id="NF011936">
    <property type="entry name" value="PRK15407.1"/>
    <property type="match status" value="1"/>
</dbReference>
<dbReference type="SUPFAM" id="SSF53383">
    <property type="entry name" value="PLP-dependent transferases"/>
    <property type="match status" value="1"/>
</dbReference>
<comment type="caution">
    <text evidence="2">The sequence shown here is derived from an EMBL/GenBank/DDBJ whole genome shotgun (WGS) entry which is preliminary data.</text>
</comment>
<name>A0A0G0RL84_9BACT</name>
<dbReference type="EMBL" id="LBYI01000009">
    <property type="protein sequence ID" value="KKR50621.1"/>
    <property type="molecule type" value="Genomic_DNA"/>
</dbReference>
<dbReference type="PANTHER" id="PTHR30244">
    <property type="entry name" value="TRANSAMINASE"/>
    <property type="match status" value="1"/>
</dbReference>
<dbReference type="Gene3D" id="3.40.640.10">
    <property type="entry name" value="Type I PLP-dependent aspartate aminotransferase-like (Major domain)"/>
    <property type="match status" value="1"/>
</dbReference>
<evidence type="ECO:0000256" key="1">
    <source>
        <dbReference type="RuleBase" id="RU004508"/>
    </source>
</evidence>
<dbReference type="Gene3D" id="3.90.1150.10">
    <property type="entry name" value="Aspartate Aminotransferase, domain 1"/>
    <property type="match status" value="1"/>
</dbReference>
<keyword evidence="2" id="KW-0032">Aminotransferase</keyword>
<evidence type="ECO:0000313" key="3">
    <source>
        <dbReference type="Proteomes" id="UP000034531"/>
    </source>
</evidence>
<dbReference type="GO" id="GO:0030170">
    <property type="term" value="F:pyridoxal phosphate binding"/>
    <property type="evidence" value="ECO:0007669"/>
    <property type="project" value="TreeGrafter"/>
</dbReference>
<dbReference type="InterPro" id="IPR015421">
    <property type="entry name" value="PyrdxlP-dep_Trfase_major"/>
</dbReference>
<dbReference type="CDD" id="cd00616">
    <property type="entry name" value="AHBA_syn"/>
    <property type="match status" value="1"/>
</dbReference>
<dbReference type="Pfam" id="PF01041">
    <property type="entry name" value="DegT_DnrJ_EryC1"/>
    <property type="match status" value="1"/>
</dbReference>
<organism evidence="2 3">
    <name type="scientific">Candidatus Curtissbacteria bacterium GW2011_GWA1_40_16</name>
    <dbReference type="NCBI Taxonomy" id="1618405"/>
    <lineage>
        <taxon>Bacteria</taxon>
        <taxon>Candidatus Curtissiibacteriota</taxon>
    </lineage>
</organism>
<reference evidence="2 3" key="1">
    <citation type="journal article" date="2015" name="Nature">
        <title>rRNA introns, odd ribosomes, and small enigmatic genomes across a large radiation of phyla.</title>
        <authorList>
            <person name="Brown C.T."/>
            <person name="Hug L.A."/>
            <person name="Thomas B.C."/>
            <person name="Sharon I."/>
            <person name="Castelle C.J."/>
            <person name="Singh A."/>
            <person name="Wilkins M.J."/>
            <person name="Williams K.H."/>
            <person name="Banfield J.F."/>
        </authorList>
    </citation>
    <scope>NUCLEOTIDE SEQUENCE [LARGE SCALE GENOMIC DNA]</scope>
</reference>
<proteinExistence type="inferred from homology"/>
<dbReference type="PATRIC" id="fig|1618405.3.peg.472"/>
<dbReference type="InterPro" id="IPR015424">
    <property type="entry name" value="PyrdxlP-dep_Trfase"/>
</dbReference>
<gene>
    <name evidence="2" type="ORF">UT84_C0009G0008</name>
</gene>
<sequence length="437" mass="49174">MTKNQIKKRIFKYIKAFQKLDRKEKKFIPGKSKVRYAGAFYDEKELIYMCDAMLEGWFGIGKLGRLLEEKLTKYIGSKSTVLVNSGSSASLVSMSTLINNLNPNKIPVASEVITPACTFATTVGAIVQTGLVPVFVDVSLGNYNVIPEMVAKAITKKTKVMFLPHTLGNPNQMDKIKQIAKQYKLLLVEDNCDALGSEYNGQKTGSFGSLATSSFYPAHHMTMAGEGGAVYINDLTLLKAVSTIRNWGRGCWCSDKNSGYLGACKQRFNFKLDGISIDHKYLFLTLGYNLKPVEIQAAMGLAQMDKFDQMTKLRALNFKQLNNFFKKHEKYFILPESFPKAKPSWFAYPLTIREDAPFDRVGITQFLEENLIETRTLFAGNITRQPAMKGVNYKIAGKLTNSDKIMKDTFFIGTGPHITTTHVNYIQEIFTKFFKKI</sequence>
<dbReference type="PIRSF" id="PIRSF000390">
    <property type="entry name" value="PLP_StrS"/>
    <property type="match status" value="1"/>
</dbReference>
<keyword evidence="1" id="KW-0663">Pyridoxal phosphate</keyword>
<evidence type="ECO:0000313" key="2">
    <source>
        <dbReference type="EMBL" id="KKR50621.1"/>
    </source>
</evidence>
<dbReference type="InterPro" id="IPR000653">
    <property type="entry name" value="DegT/StrS_aminotransferase"/>
</dbReference>
<dbReference type="PANTHER" id="PTHR30244:SF34">
    <property type="entry name" value="DTDP-4-AMINO-4,6-DIDEOXYGALACTOSE TRANSAMINASE"/>
    <property type="match status" value="1"/>
</dbReference>
<comment type="similarity">
    <text evidence="1">Belongs to the DegT/DnrJ/EryC1 family.</text>
</comment>
<dbReference type="AlphaFoldDB" id="A0A0G0RL84"/>
<dbReference type="GO" id="GO:0008483">
    <property type="term" value="F:transaminase activity"/>
    <property type="evidence" value="ECO:0007669"/>
    <property type="project" value="UniProtKB-KW"/>
</dbReference>
<protein>
    <submittedName>
        <fullName evidence="2">DegT/DnrJ/EryC1/StrS aminotransferase</fullName>
    </submittedName>
</protein>
<dbReference type="InterPro" id="IPR015422">
    <property type="entry name" value="PyrdxlP-dep_Trfase_small"/>
</dbReference>
<accession>A0A0G0RL84</accession>
<dbReference type="Proteomes" id="UP000034531">
    <property type="component" value="Unassembled WGS sequence"/>
</dbReference>